<reference evidence="2" key="1">
    <citation type="submission" date="2016-06" db="EMBL/GenBank/DDBJ databases">
        <title>Parallel loss of symbiosis genes in relatives of nitrogen-fixing non-legume Parasponia.</title>
        <authorList>
            <person name="Van Velzen R."/>
            <person name="Holmer R."/>
            <person name="Bu F."/>
            <person name="Rutten L."/>
            <person name="Van Zeijl A."/>
            <person name="Liu W."/>
            <person name="Santuari L."/>
            <person name="Cao Q."/>
            <person name="Sharma T."/>
            <person name="Shen D."/>
            <person name="Roswanjaya Y."/>
            <person name="Wardhani T."/>
            <person name="Kalhor M.S."/>
            <person name="Jansen J."/>
            <person name="Van den Hoogen J."/>
            <person name="Gungor B."/>
            <person name="Hartog M."/>
            <person name="Hontelez J."/>
            <person name="Verver J."/>
            <person name="Yang W.-C."/>
            <person name="Schijlen E."/>
            <person name="Repin R."/>
            <person name="Schilthuizen M."/>
            <person name="Schranz E."/>
            <person name="Heidstra R."/>
            <person name="Miyata K."/>
            <person name="Fedorova E."/>
            <person name="Kohlen W."/>
            <person name="Bisseling T."/>
            <person name="Smit S."/>
            <person name="Geurts R."/>
        </authorList>
    </citation>
    <scope>NUCLEOTIDE SEQUENCE [LARGE SCALE GENOMIC DNA]</scope>
    <source>
        <strain evidence="2">cv. RG33-2</strain>
    </source>
</reference>
<dbReference type="AlphaFoldDB" id="A0A2P5FV16"/>
<evidence type="ECO:0000313" key="1">
    <source>
        <dbReference type="EMBL" id="POO01641.1"/>
    </source>
</evidence>
<gene>
    <name evidence="1" type="ORF">TorRG33x02_024180</name>
</gene>
<dbReference type="Proteomes" id="UP000237000">
    <property type="component" value="Unassembled WGS sequence"/>
</dbReference>
<organism evidence="1 2">
    <name type="scientific">Trema orientale</name>
    <name type="common">Charcoal tree</name>
    <name type="synonym">Celtis orientalis</name>
    <dbReference type="NCBI Taxonomy" id="63057"/>
    <lineage>
        <taxon>Eukaryota</taxon>
        <taxon>Viridiplantae</taxon>
        <taxon>Streptophyta</taxon>
        <taxon>Embryophyta</taxon>
        <taxon>Tracheophyta</taxon>
        <taxon>Spermatophyta</taxon>
        <taxon>Magnoliopsida</taxon>
        <taxon>eudicotyledons</taxon>
        <taxon>Gunneridae</taxon>
        <taxon>Pentapetalae</taxon>
        <taxon>rosids</taxon>
        <taxon>fabids</taxon>
        <taxon>Rosales</taxon>
        <taxon>Cannabaceae</taxon>
        <taxon>Trema</taxon>
    </lineage>
</organism>
<name>A0A2P5FV16_TREOI</name>
<evidence type="ECO:0000313" key="2">
    <source>
        <dbReference type="Proteomes" id="UP000237000"/>
    </source>
</evidence>
<sequence length="149" mass="17673">MVLIFKKNMESEEALELPLRSARELRNMDGFIDRNVFLFQVFLFDGQTVTRMRLSFRENENGGAYLQQVFWKVFRRDHDLQRRDRIKIRTFSREYLTQDLLDEIPANTPDNAIWKITGLRRIPNLYIPLAERDEEEAAAQPPVEAEVRG</sequence>
<accession>A0A2P5FV16</accession>
<dbReference type="InParanoid" id="A0A2P5FV16"/>
<keyword evidence="2" id="KW-1185">Reference proteome</keyword>
<comment type="caution">
    <text evidence="1">The sequence shown here is derived from an EMBL/GenBank/DDBJ whole genome shotgun (WGS) entry which is preliminary data.</text>
</comment>
<proteinExistence type="predicted"/>
<protein>
    <submittedName>
        <fullName evidence="1">Uncharacterized protein</fullName>
    </submittedName>
</protein>
<dbReference type="EMBL" id="JXTC01000007">
    <property type="protein sequence ID" value="POO01641.1"/>
    <property type="molecule type" value="Genomic_DNA"/>
</dbReference>